<comment type="similarity">
    <text evidence="4">Belongs to the SbcD family.</text>
</comment>
<dbReference type="GO" id="GO:0006260">
    <property type="term" value="P:DNA replication"/>
    <property type="evidence" value="ECO:0007669"/>
    <property type="project" value="UniProtKB-KW"/>
</dbReference>
<dbReference type="InterPro" id="IPR041796">
    <property type="entry name" value="Mre11_N"/>
</dbReference>
<dbReference type="GO" id="GO:0008408">
    <property type="term" value="F:3'-5' exonuclease activity"/>
    <property type="evidence" value="ECO:0007669"/>
    <property type="project" value="InterPro"/>
</dbReference>
<evidence type="ECO:0000313" key="6">
    <source>
        <dbReference type="EMBL" id="PTX47329.1"/>
    </source>
</evidence>
<dbReference type="GO" id="GO:0006310">
    <property type="term" value="P:DNA recombination"/>
    <property type="evidence" value="ECO:0007669"/>
    <property type="project" value="UniProtKB-KW"/>
</dbReference>
<evidence type="ECO:0000313" key="7">
    <source>
        <dbReference type="Proteomes" id="UP000244224"/>
    </source>
</evidence>
<sequence>MRALHTADWHIGQTLNGWSREREHEVFFARLADVLEEEDIDLLLVAGDIFDNTNPSGESQRLLYRSLAEFKRRRPRLVTVISGGNHDPALRLEAPADLFESLDIHAIGTVRRQAGVLDAREHLVAIPGPNGNPALYVLAIPFLRAADLTGVTFSDTETGLSIEAAARSFHAEIVAAVEQIVDDLPLIATGHLHCMGGIESEGAERRILIGGSHAVPPDIFPPRLDYVALGHLHGPQSLDGGRVRYSGSCFPLSASEIRYSHGVTILEIDGRSITTRHRDIPWPALVLRLPKSGTMNLNDLEVALLEVVAVPDMGLRPLVYVELAAGPDAPAVIIGKAEALLRALPVRPAGIRIHRAVDADPESAASAAPVISLKDTQPEDLFVQAFSRRHGIAPDDRHLAGFRDILGSL</sequence>
<dbReference type="AlphaFoldDB" id="A0A2T6AU37"/>
<keyword evidence="7" id="KW-1185">Reference proteome</keyword>
<evidence type="ECO:0000259" key="5">
    <source>
        <dbReference type="Pfam" id="PF00149"/>
    </source>
</evidence>
<dbReference type="InterPro" id="IPR004843">
    <property type="entry name" value="Calcineurin-like_PHP"/>
</dbReference>
<dbReference type="InterPro" id="IPR029052">
    <property type="entry name" value="Metallo-depent_PP-like"/>
</dbReference>
<protein>
    <recommendedName>
        <fullName evidence="4">Nuclease SbcCD subunit D</fullName>
    </recommendedName>
</protein>
<dbReference type="RefSeq" id="WP_108129948.1">
    <property type="nucleotide sequence ID" value="NZ_QBKP01000013.1"/>
</dbReference>
<dbReference type="OrthoDB" id="9773856at2"/>
<reference evidence="6 7" key="1">
    <citation type="submission" date="2018-04" db="EMBL/GenBank/DDBJ databases">
        <title>Genomic Encyclopedia of Archaeal and Bacterial Type Strains, Phase II (KMG-II): from individual species to whole genera.</title>
        <authorList>
            <person name="Goeker M."/>
        </authorList>
    </citation>
    <scope>NUCLEOTIDE SEQUENCE [LARGE SCALE GENOMIC DNA]</scope>
    <source>
        <strain evidence="6 7">DSM 21823</strain>
    </source>
</reference>
<evidence type="ECO:0000256" key="4">
    <source>
        <dbReference type="RuleBase" id="RU363069"/>
    </source>
</evidence>
<evidence type="ECO:0000256" key="1">
    <source>
        <dbReference type="ARBA" id="ARBA00022722"/>
    </source>
</evidence>
<feature type="domain" description="Calcineurin-like phosphoesterase" evidence="5">
    <location>
        <begin position="1"/>
        <end position="193"/>
    </location>
</feature>
<dbReference type="PANTHER" id="PTHR30337">
    <property type="entry name" value="COMPONENT OF ATP-DEPENDENT DSDNA EXONUCLEASE"/>
    <property type="match status" value="1"/>
</dbReference>
<dbReference type="InterPro" id="IPR004593">
    <property type="entry name" value="SbcD"/>
</dbReference>
<dbReference type="NCBIfam" id="TIGR00619">
    <property type="entry name" value="sbcd"/>
    <property type="match status" value="1"/>
</dbReference>
<keyword evidence="4" id="KW-0255">Endonuclease</keyword>
<dbReference type="InterPro" id="IPR050535">
    <property type="entry name" value="DNA_Repair-Maintenance_Comp"/>
</dbReference>
<organism evidence="6 7">
    <name type="scientific">Gemmobacter caeni</name>
    <dbReference type="NCBI Taxonomy" id="589035"/>
    <lineage>
        <taxon>Bacteria</taxon>
        <taxon>Pseudomonadati</taxon>
        <taxon>Pseudomonadota</taxon>
        <taxon>Alphaproteobacteria</taxon>
        <taxon>Rhodobacterales</taxon>
        <taxon>Paracoccaceae</taxon>
        <taxon>Gemmobacter</taxon>
    </lineage>
</organism>
<keyword evidence="4" id="KW-0233">DNA recombination</keyword>
<comment type="subunit">
    <text evidence="4">Heterodimer of SbcC and SbcD.</text>
</comment>
<dbReference type="PANTHER" id="PTHR30337:SF0">
    <property type="entry name" value="NUCLEASE SBCCD SUBUNIT D"/>
    <property type="match status" value="1"/>
</dbReference>
<keyword evidence="2 4" id="KW-0378">Hydrolase</keyword>
<proteinExistence type="inferred from homology"/>
<dbReference type="Gene3D" id="3.60.21.10">
    <property type="match status" value="1"/>
</dbReference>
<dbReference type="CDD" id="cd00840">
    <property type="entry name" value="MPP_Mre11_N"/>
    <property type="match status" value="1"/>
</dbReference>
<comment type="caution">
    <text evidence="6">The sequence shown here is derived from an EMBL/GenBank/DDBJ whole genome shotgun (WGS) entry which is preliminary data.</text>
</comment>
<dbReference type="Pfam" id="PF00149">
    <property type="entry name" value="Metallophos"/>
    <property type="match status" value="1"/>
</dbReference>
<evidence type="ECO:0000256" key="3">
    <source>
        <dbReference type="ARBA" id="ARBA00022839"/>
    </source>
</evidence>
<dbReference type="SUPFAM" id="SSF56300">
    <property type="entry name" value="Metallo-dependent phosphatases"/>
    <property type="match status" value="1"/>
</dbReference>
<evidence type="ECO:0000256" key="2">
    <source>
        <dbReference type="ARBA" id="ARBA00022801"/>
    </source>
</evidence>
<comment type="function">
    <text evidence="4">SbcCD cleaves DNA hairpin structures. These structures can inhibit DNA replication and are intermediates in certain DNA recombination reactions. The complex acts as a 3'-&gt;5' double strand exonuclease that can open hairpins. It also has a 5' single-strand endonuclease activity.</text>
</comment>
<keyword evidence="1 4" id="KW-0540">Nuclease</keyword>
<keyword evidence="4" id="KW-0235">DNA replication</keyword>
<accession>A0A2T6AU37</accession>
<name>A0A2T6AU37_9RHOB</name>
<keyword evidence="3 4" id="KW-0269">Exonuclease</keyword>
<gene>
    <name evidence="4" type="primary">sbcD</name>
    <name evidence="6" type="ORF">C8N34_11385</name>
</gene>
<dbReference type="Proteomes" id="UP000244224">
    <property type="component" value="Unassembled WGS sequence"/>
</dbReference>
<dbReference type="EMBL" id="QBKP01000013">
    <property type="protein sequence ID" value="PTX47329.1"/>
    <property type="molecule type" value="Genomic_DNA"/>
</dbReference>
<dbReference type="GO" id="GO:0004519">
    <property type="term" value="F:endonuclease activity"/>
    <property type="evidence" value="ECO:0007669"/>
    <property type="project" value="UniProtKB-KW"/>
</dbReference>